<sequence>MVVEVSGRRFNTSTQVLSRSPYFQELFSAHLPNWYRYGALHIDDDPDLFAHILRFLRTGTYPLYWNPETSFDYGLYAMMRQQAQKYMLFKLEAWIADRKYLEVVETHVTHRKMGVPHGQDWVSEECWNGDGSYEISEIVGYSGADSSPRRGDKDEFKFRHADSASGNGKTDSKEREFRDGGVIFMVKEKKTKVNVDLLRCDEY</sequence>
<dbReference type="PROSITE" id="PS50097">
    <property type="entry name" value="BTB"/>
    <property type="match status" value="1"/>
</dbReference>
<evidence type="ECO:0000313" key="3">
    <source>
        <dbReference type="EMBL" id="OLN87938.1"/>
    </source>
</evidence>
<dbReference type="InterPro" id="IPR000210">
    <property type="entry name" value="BTB/POZ_dom"/>
</dbReference>
<dbReference type="AlphaFoldDB" id="A0A1Q8RU81"/>
<name>A0A1Q8RU81_9PEZI</name>
<feature type="compositionally biased region" description="Basic and acidic residues" evidence="1">
    <location>
        <begin position="147"/>
        <end position="162"/>
    </location>
</feature>
<dbReference type="SUPFAM" id="SSF54695">
    <property type="entry name" value="POZ domain"/>
    <property type="match status" value="1"/>
</dbReference>
<evidence type="ECO:0000259" key="2">
    <source>
        <dbReference type="PROSITE" id="PS50097"/>
    </source>
</evidence>
<evidence type="ECO:0000256" key="1">
    <source>
        <dbReference type="SAM" id="MobiDB-lite"/>
    </source>
</evidence>
<dbReference type="Proteomes" id="UP000186583">
    <property type="component" value="Unassembled WGS sequence"/>
</dbReference>
<dbReference type="STRING" id="708187.A0A1Q8RU81"/>
<feature type="region of interest" description="Disordered" evidence="1">
    <location>
        <begin position="143"/>
        <end position="175"/>
    </location>
</feature>
<dbReference type="Gene3D" id="3.30.710.10">
    <property type="entry name" value="Potassium Channel Kv1.1, Chain A"/>
    <property type="match status" value="1"/>
</dbReference>
<keyword evidence="4" id="KW-1185">Reference proteome</keyword>
<dbReference type="Pfam" id="PF02214">
    <property type="entry name" value="BTB_2"/>
    <property type="match status" value="1"/>
</dbReference>
<evidence type="ECO:0000313" key="4">
    <source>
        <dbReference type="Proteomes" id="UP000186583"/>
    </source>
</evidence>
<dbReference type="InterPro" id="IPR011333">
    <property type="entry name" value="SKP1/BTB/POZ_sf"/>
</dbReference>
<gene>
    <name evidence="3" type="ORF">CCHL11_00295</name>
</gene>
<dbReference type="OrthoDB" id="2414723at2759"/>
<dbReference type="EMBL" id="MPGH01000088">
    <property type="protein sequence ID" value="OLN87938.1"/>
    <property type="molecule type" value="Genomic_DNA"/>
</dbReference>
<comment type="caution">
    <text evidence="3">The sequence shown here is derived from an EMBL/GenBank/DDBJ whole genome shotgun (WGS) entry which is preliminary data.</text>
</comment>
<protein>
    <recommendedName>
        <fullName evidence="2">BTB domain-containing protein</fullName>
    </recommendedName>
</protein>
<accession>A0A1Q8RU81</accession>
<dbReference type="InterPro" id="IPR003131">
    <property type="entry name" value="T1-type_BTB"/>
</dbReference>
<dbReference type="GO" id="GO:0051260">
    <property type="term" value="P:protein homooligomerization"/>
    <property type="evidence" value="ECO:0007669"/>
    <property type="project" value="InterPro"/>
</dbReference>
<proteinExistence type="predicted"/>
<feature type="domain" description="BTB" evidence="2">
    <location>
        <begin position="1"/>
        <end position="65"/>
    </location>
</feature>
<reference evidence="3 4" key="1">
    <citation type="submission" date="2016-11" db="EMBL/GenBank/DDBJ databases">
        <title>Draft Genome Assembly of Colletotrichum chlorophyti a pathogen of herbaceous plants.</title>
        <authorList>
            <person name="Gan P."/>
            <person name="Narusaka M."/>
            <person name="Tsushima A."/>
            <person name="Narusaka Y."/>
            <person name="Takano Y."/>
            <person name="Shirasu K."/>
        </authorList>
    </citation>
    <scope>NUCLEOTIDE SEQUENCE [LARGE SCALE GENOMIC DNA]</scope>
    <source>
        <strain evidence="3 4">NTL11</strain>
    </source>
</reference>
<organism evidence="3 4">
    <name type="scientific">Colletotrichum chlorophyti</name>
    <dbReference type="NCBI Taxonomy" id="708187"/>
    <lineage>
        <taxon>Eukaryota</taxon>
        <taxon>Fungi</taxon>
        <taxon>Dikarya</taxon>
        <taxon>Ascomycota</taxon>
        <taxon>Pezizomycotina</taxon>
        <taxon>Sordariomycetes</taxon>
        <taxon>Hypocreomycetidae</taxon>
        <taxon>Glomerellales</taxon>
        <taxon>Glomerellaceae</taxon>
        <taxon>Colletotrichum</taxon>
    </lineage>
</organism>